<evidence type="ECO:0000256" key="1">
    <source>
        <dbReference type="ARBA" id="ARBA00001971"/>
    </source>
</evidence>
<accession>A0A0H2RL20</accession>
<evidence type="ECO:0000313" key="11">
    <source>
        <dbReference type="EMBL" id="KLO10133.1"/>
    </source>
</evidence>
<comment type="cofactor">
    <cofactor evidence="1 9">
        <name>heme</name>
        <dbReference type="ChEBI" id="CHEBI:30413"/>
    </cofactor>
</comment>
<evidence type="ECO:0000256" key="8">
    <source>
        <dbReference type="ARBA" id="ARBA00023033"/>
    </source>
</evidence>
<keyword evidence="4 9" id="KW-0349">Heme</keyword>
<organism evidence="11 12">
    <name type="scientific">Schizopora paradoxa</name>
    <dbReference type="NCBI Taxonomy" id="27342"/>
    <lineage>
        <taxon>Eukaryota</taxon>
        <taxon>Fungi</taxon>
        <taxon>Dikarya</taxon>
        <taxon>Basidiomycota</taxon>
        <taxon>Agaricomycotina</taxon>
        <taxon>Agaricomycetes</taxon>
        <taxon>Hymenochaetales</taxon>
        <taxon>Schizoporaceae</taxon>
        <taxon>Schizopora</taxon>
    </lineage>
</organism>
<dbReference type="GO" id="GO:0005506">
    <property type="term" value="F:iron ion binding"/>
    <property type="evidence" value="ECO:0007669"/>
    <property type="project" value="InterPro"/>
</dbReference>
<evidence type="ECO:0000256" key="5">
    <source>
        <dbReference type="ARBA" id="ARBA00022723"/>
    </source>
</evidence>
<comment type="similarity">
    <text evidence="3 10">Belongs to the cytochrome P450 family.</text>
</comment>
<dbReference type="PANTHER" id="PTHR46300:SF7">
    <property type="entry name" value="P450, PUTATIVE (EUROFUNG)-RELATED"/>
    <property type="match status" value="1"/>
</dbReference>
<dbReference type="AlphaFoldDB" id="A0A0H2RL20"/>
<evidence type="ECO:0000256" key="3">
    <source>
        <dbReference type="ARBA" id="ARBA00010617"/>
    </source>
</evidence>
<evidence type="ECO:0000256" key="7">
    <source>
        <dbReference type="ARBA" id="ARBA00023004"/>
    </source>
</evidence>
<dbReference type="PROSITE" id="PS00086">
    <property type="entry name" value="CYTOCHROME_P450"/>
    <property type="match status" value="1"/>
</dbReference>
<keyword evidence="5 9" id="KW-0479">Metal-binding</keyword>
<dbReference type="EMBL" id="KQ086035">
    <property type="protein sequence ID" value="KLO10133.1"/>
    <property type="molecule type" value="Genomic_DNA"/>
</dbReference>
<evidence type="ECO:0000256" key="4">
    <source>
        <dbReference type="ARBA" id="ARBA00022617"/>
    </source>
</evidence>
<dbReference type="InterPro" id="IPR017972">
    <property type="entry name" value="Cyt_P450_CS"/>
</dbReference>
<evidence type="ECO:0000256" key="10">
    <source>
        <dbReference type="RuleBase" id="RU000461"/>
    </source>
</evidence>
<sequence>YQPSQEHEVQKLLGDLNREPGEFRRHIRRFIASVMLTAAYGYRVTSVDDPFIEMIERTNKLILGPGLPGTTVVDHFPFLQHIPTWLPGGHIRRHANLAHQTAEEILNRPFKFVLEHRAAGDAIPSFASTLLSQYEQSEGNDPAQLKRIIDVAGSLYRAGTDSTFTVILTFMLAMTLNPSAMKKAQAELDAVVGRDKLPTMADRSSLPYVECILKETLRWHPPFPMGISHRSLDEDELEGMRIPKGSIIMPNIWGMMHDEDHFPDNQTFKPERFGKGEGRIPELDPTLAIFGFGRRICPGRHFADATVWLTIASILHAFDILPESKTEEKPVYAASRFYTGAISIPKPFKCRILPRINTSSMPSFEV</sequence>
<dbReference type="InterPro" id="IPR001128">
    <property type="entry name" value="Cyt_P450"/>
</dbReference>
<dbReference type="InterPro" id="IPR036396">
    <property type="entry name" value="Cyt_P450_sf"/>
</dbReference>
<dbReference type="PANTHER" id="PTHR46300">
    <property type="entry name" value="P450, PUTATIVE (EUROFUNG)-RELATED-RELATED"/>
    <property type="match status" value="1"/>
</dbReference>
<dbReference type="InterPro" id="IPR002401">
    <property type="entry name" value="Cyt_P450_E_grp-I"/>
</dbReference>
<dbReference type="Pfam" id="PF00067">
    <property type="entry name" value="p450"/>
    <property type="match status" value="1"/>
</dbReference>
<keyword evidence="7 9" id="KW-0408">Iron</keyword>
<evidence type="ECO:0000256" key="2">
    <source>
        <dbReference type="ARBA" id="ARBA00005179"/>
    </source>
</evidence>
<name>A0A0H2RL20_9AGAM</name>
<protein>
    <submittedName>
        <fullName evidence="11">Cytochrome P450</fullName>
    </submittedName>
</protein>
<dbReference type="GO" id="GO:0016705">
    <property type="term" value="F:oxidoreductase activity, acting on paired donors, with incorporation or reduction of molecular oxygen"/>
    <property type="evidence" value="ECO:0007669"/>
    <property type="project" value="InterPro"/>
</dbReference>
<dbReference type="CDD" id="cd11065">
    <property type="entry name" value="CYP64-like"/>
    <property type="match status" value="1"/>
</dbReference>
<dbReference type="InParanoid" id="A0A0H2RL20"/>
<evidence type="ECO:0000256" key="6">
    <source>
        <dbReference type="ARBA" id="ARBA00023002"/>
    </source>
</evidence>
<dbReference type="PRINTS" id="PR00463">
    <property type="entry name" value="EP450I"/>
</dbReference>
<dbReference type="PRINTS" id="PR00385">
    <property type="entry name" value="P450"/>
</dbReference>
<keyword evidence="8 10" id="KW-0503">Monooxygenase</keyword>
<evidence type="ECO:0000256" key="9">
    <source>
        <dbReference type="PIRSR" id="PIRSR602401-1"/>
    </source>
</evidence>
<reference evidence="11 12" key="1">
    <citation type="submission" date="2015-04" db="EMBL/GenBank/DDBJ databases">
        <title>Complete genome sequence of Schizopora paradoxa KUC8140, a cosmopolitan wood degrader in East Asia.</title>
        <authorList>
            <consortium name="DOE Joint Genome Institute"/>
            <person name="Min B."/>
            <person name="Park H."/>
            <person name="Jang Y."/>
            <person name="Kim J.-J."/>
            <person name="Kim K.H."/>
            <person name="Pangilinan J."/>
            <person name="Lipzen A."/>
            <person name="Riley R."/>
            <person name="Grigoriev I.V."/>
            <person name="Spatafora J.W."/>
            <person name="Choi I.-G."/>
        </authorList>
    </citation>
    <scope>NUCLEOTIDE SEQUENCE [LARGE SCALE GENOMIC DNA]</scope>
    <source>
        <strain evidence="11 12">KUC8140</strain>
    </source>
</reference>
<comment type="pathway">
    <text evidence="2">Secondary metabolite biosynthesis.</text>
</comment>
<dbReference type="SUPFAM" id="SSF48264">
    <property type="entry name" value="Cytochrome P450"/>
    <property type="match status" value="1"/>
</dbReference>
<keyword evidence="12" id="KW-1185">Reference proteome</keyword>
<dbReference type="STRING" id="27342.A0A0H2RL20"/>
<gene>
    <name evidence="11" type="ORF">SCHPADRAFT_833027</name>
</gene>
<proteinExistence type="inferred from homology"/>
<feature type="non-terminal residue" evidence="11">
    <location>
        <position position="1"/>
    </location>
</feature>
<evidence type="ECO:0000313" key="12">
    <source>
        <dbReference type="Proteomes" id="UP000053477"/>
    </source>
</evidence>
<dbReference type="GO" id="GO:0004497">
    <property type="term" value="F:monooxygenase activity"/>
    <property type="evidence" value="ECO:0007669"/>
    <property type="project" value="UniProtKB-KW"/>
</dbReference>
<dbReference type="GO" id="GO:0020037">
    <property type="term" value="F:heme binding"/>
    <property type="evidence" value="ECO:0007669"/>
    <property type="project" value="InterPro"/>
</dbReference>
<dbReference type="Proteomes" id="UP000053477">
    <property type="component" value="Unassembled WGS sequence"/>
</dbReference>
<dbReference type="Gene3D" id="1.10.630.10">
    <property type="entry name" value="Cytochrome P450"/>
    <property type="match status" value="1"/>
</dbReference>
<feature type="binding site" description="axial binding residue" evidence="9">
    <location>
        <position position="297"/>
    </location>
    <ligand>
        <name>heme</name>
        <dbReference type="ChEBI" id="CHEBI:30413"/>
    </ligand>
    <ligandPart>
        <name>Fe</name>
        <dbReference type="ChEBI" id="CHEBI:18248"/>
    </ligandPart>
</feature>
<dbReference type="InterPro" id="IPR050364">
    <property type="entry name" value="Cytochrome_P450_fung"/>
</dbReference>
<keyword evidence="6 10" id="KW-0560">Oxidoreductase</keyword>
<dbReference type="OrthoDB" id="3255500at2759"/>